<organism evidence="2 3">
    <name type="scientific">Liparis tanakae</name>
    <name type="common">Tanaka's snailfish</name>
    <dbReference type="NCBI Taxonomy" id="230148"/>
    <lineage>
        <taxon>Eukaryota</taxon>
        <taxon>Metazoa</taxon>
        <taxon>Chordata</taxon>
        <taxon>Craniata</taxon>
        <taxon>Vertebrata</taxon>
        <taxon>Euteleostomi</taxon>
        <taxon>Actinopterygii</taxon>
        <taxon>Neopterygii</taxon>
        <taxon>Teleostei</taxon>
        <taxon>Neoteleostei</taxon>
        <taxon>Acanthomorphata</taxon>
        <taxon>Eupercaria</taxon>
        <taxon>Perciformes</taxon>
        <taxon>Cottioidei</taxon>
        <taxon>Cottales</taxon>
        <taxon>Liparidae</taxon>
        <taxon>Liparis</taxon>
    </lineage>
</organism>
<feature type="region of interest" description="Disordered" evidence="1">
    <location>
        <begin position="68"/>
        <end position="89"/>
    </location>
</feature>
<dbReference type="EMBL" id="SRLO01000341">
    <property type="protein sequence ID" value="TNN60050.1"/>
    <property type="molecule type" value="Genomic_DNA"/>
</dbReference>
<comment type="caution">
    <text evidence="2">The sequence shown here is derived from an EMBL/GenBank/DDBJ whole genome shotgun (WGS) entry which is preliminary data.</text>
</comment>
<dbReference type="Proteomes" id="UP000314294">
    <property type="component" value="Unassembled WGS sequence"/>
</dbReference>
<keyword evidence="3" id="KW-1185">Reference proteome</keyword>
<gene>
    <name evidence="2" type="ORF">EYF80_029719</name>
</gene>
<evidence type="ECO:0000256" key="1">
    <source>
        <dbReference type="SAM" id="MobiDB-lite"/>
    </source>
</evidence>
<proteinExistence type="predicted"/>
<feature type="compositionally biased region" description="Polar residues" evidence="1">
    <location>
        <begin position="11"/>
        <end position="20"/>
    </location>
</feature>
<evidence type="ECO:0000313" key="2">
    <source>
        <dbReference type="EMBL" id="TNN60050.1"/>
    </source>
</evidence>
<accession>A0A4Z2H3K0</accession>
<feature type="region of interest" description="Disordered" evidence="1">
    <location>
        <begin position="27"/>
        <end position="48"/>
    </location>
</feature>
<reference evidence="2 3" key="1">
    <citation type="submission" date="2019-03" db="EMBL/GenBank/DDBJ databases">
        <title>First draft genome of Liparis tanakae, snailfish: a comprehensive survey of snailfish specific genes.</title>
        <authorList>
            <person name="Kim W."/>
            <person name="Song I."/>
            <person name="Jeong J.-H."/>
            <person name="Kim D."/>
            <person name="Kim S."/>
            <person name="Ryu S."/>
            <person name="Song J.Y."/>
            <person name="Lee S.K."/>
        </authorList>
    </citation>
    <scope>NUCLEOTIDE SEQUENCE [LARGE SCALE GENOMIC DNA]</scope>
    <source>
        <tissue evidence="2">Muscle</tissue>
    </source>
</reference>
<sequence>MAPGPKVSVKPVTNSGEQQSAFYHIQKEKRKKKKQYDPRATGSPTPTAIESDVVRAPDFNDVVNAFAQRQGSEAHASQDRCEPGQTRTGSSGLFWLGSLRPVDPSARDSTLTPRLRRRRLLISCSDLWIPSTAIPVYTSR</sequence>
<dbReference type="AlphaFoldDB" id="A0A4Z2H3K0"/>
<name>A0A4Z2H3K0_9TELE</name>
<protein>
    <submittedName>
        <fullName evidence="2">Uncharacterized protein</fullName>
    </submittedName>
</protein>
<feature type="region of interest" description="Disordered" evidence="1">
    <location>
        <begin position="1"/>
        <end position="20"/>
    </location>
</feature>
<evidence type="ECO:0000313" key="3">
    <source>
        <dbReference type="Proteomes" id="UP000314294"/>
    </source>
</evidence>